<dbReference type="EMBL" id="JAPMSZ010000012">
    <property type="protein sequence ID" value="KAJ5081649.1"/>
    <property type="molecule type" value="Genomic_DNA"/>
</dbReference>
<sequence length="352" mass="40205">MMGNQNCHAEITFEDSVKWLGRFRLVKTSSPPQEVRDWIVRSEATTMIHLQHTSIPTPKIFDWACESDPTNPIGVSYILMEKLNGKSLDWQEANSEQKEKVMQQLADIFLEIEKYPFEKLGSLGFAVRDTIEVQGLAHQATFQVGRGPLGPFSSSLEGSKAILNSYLTMIANGEIDARCPVDTYLVHRFRLDVLEDLWGDTPSGQFFLKHPDDKGDHILVNESFDIVGIIDWEWSQTVSKAEAFSSPCMMWPLEKFYEGSNELGTDELRLASIFRGKGREDLAKYVVDGRKVQRFFFSLGTESSFLDMETLHLLFSGLQRAFSTEEKWGLWKKQALEDWKDDKLLCALIKLE</sequence>
<dbReference type="GeneID" id="81399607"/>
<keyword evidence="2" id="KW-1185">Reference proteome</keyword>
<reference evidence="1" key="2">
    <citation type="journal article" date="2023" name="IMA Fungus">
        <title>Comparative genomic study of the Penicillium genus elucidates a diverse pangenome and 15 lateral gene transfer events.</title>
        <authorList>
            <person name="Petersen C."/>
            <person name="Sorensen T."/>
            <person name="Nielsen M.R."/>
            <person name="Sondergaard T.E."/>
            <person name="Sorensen J.L."/>
            <person name="Fitzpatrick D.A."/>
            <person name="Frisvad J.C."/>
            <person name="Nielsen K.L."/>
        </authorList>
    </citation>
    <scope>NUCLEOTIDE SEQUENCE</scope>
    <source>
        <strain evidence="1">IBT 34128</strain>
    </source>
</reference>
<dbReference type="InterPro" id="IPR011009">
    <property type="entry name" value="Kinase-like_dom_sf"/>
</dbReference>
<name>A0A9W9EH15_9EURO</name>
<dbReference type="SUPFAM" id="SSF56112">
    <property type="entry name" value="Protein kinase-like (PK-like)"/>
    <property type="match status" value="1"/>
</dbReference>
<dbReference type="PANTHER" id="PTHR21310">
    <property type="entry name" value="AMINOGLYCOSIDE PHOSPHOTRANSFERASE-RELATED-RELATED"/>
    <property type="match status" value="1"/>
</dbReference>
<proteinExistence type="predicted"/>
<protein>
    <recommendedName>
        <fullName evidence="3">Aminoglycoside phosphotransferase domain-containing protein</fullName>
    </recommendedName>
</protein>
<organism evidence="1 2">
    <name type="scientific">Penicillium alfredii</name>
    <dbReference type="NCBI Taxonomy" id="1506179"/>
    <lineage>
        <taxon>Eukaryota</taxon>
        <taxon>Fungi</taxon>
        <taxon>Dikarya</taxon>
        <taxon>Ascomycota</taxon>
        <taxon>Pezizomycotina</taxon>
        <taxon>Eurotiomycetes</taxon>
        <taxon>Eurotiomycetidae</taxon>
        <taxon>Eurotiales</taxon>
        <taxon>Aspergillaceae</taxon>
        <taxon>Penicillium</taxon>
    </lineage>
</organism>
<dbReference type="OrthoDB" id="5327538at2759"/>
<evidence type="ECO:0000313" key="1">
    <source>
        <dbReference type="EMBL" id="KAJ5081649.1"/>
    </source>
</evidence>
<comment type="caution">
    <text evidence="1">The sequence shown here is derived from an EMBL/GenBank/DDBJ whole genome shotgun (WGS) entry which is preliminary data.</text>
</comment>
<gene>
    <name evidence="1" type="ORF">NUU61_009913</name>
</gene>
<evidence type="ECO:0000313" key="2">
    <source>
        <dbReference type="Proteomes" id="UP001141434"/>
    </source>
</evidence>
<evidence type="ECO:0008006" key="3">
    <source>
        <dbReference type="Google" id="ProtNLM"/>
    </source>
</evidence>
<dbReference type="InterPro" id="IPR051678">
    <property type="entry name" value="AGP_Transferase"/>
</dbReference>
<dbReference type="AlphaFoldDB" id="A0A9W9EH15"/>
<accession>A0A9W9EH15</accession>
<reference evidence="1" key="1">
    <citation type="submission" date="2022-11" db="EMBL/GenBank/DDBJ databases">
        <authorList>
            <person name="Petersen C."/>
        </authorList>
    </citation>
    <scope>NUCLEOTIDE SEQUENCE</scope>
    <source>
        <strain evidence="1">IBT 34128</strain>
    </source>
</reference>
<dbReference type="RefSeq" id="XP_056506936.1">
    <property type="nucleotide sequence ID" value="XM_056660438.1"/>
</dbReference>
<dbReference type="Proteomes" id="UP001141434">
    <property type="component" value="Unassembled WGS sequence"/>
</dbReference>
<dbReference type="PANTHER" id="PTHR21310:SF15">
    <property type="entry name" value="AMINOGLYCOSIDE PHOSPHOTRANSFERASE DOMAIN-CONTAINING PROTEIN"/>
    <property type="match status" value="1"/>
</dbReference>